<dbReference type="OrthoDB" id="8455996at2"/>
<dbReference type="PRINTS" id="PR00313">
    <property type="entry name" value="CABNDNGRPT"/>
</dbReference>
<evidence type="ECO:0000313" key="4">
    <source>
        <dbReference type="EMBL" id="APZ55213.1"/>
    </source>
</evidence>
<dbReference type="Proteomes" id="UP000187059">
    <property type="component" value="Plasmid pPABY6"/>
</dbReference>
<gene>
    <name evidence="4" type="ORF">Ga0080574_TMP4931</name>
</gene>
<accession>A0A1P8V0N6</accession>
<keyword evidence="5" id="KW-1185">Reference proteome</keyword>
<dbReference type="Pfam" id="PF00353">
    <property type="entry name" value="HemolysinCabind"/>
    <property type="match status" value="8"/>
</dbReference>
<feature type="compositionally biased region" description="Basic and acidic residues" evidence="3">
    <location>
        <begin position="282"/>
        <end position="292"/>
    </location>
</feature>
<dbReference type="GO" id="GO:0005576">
    <property type="term" value="C:extracellular region"/>
    <property type="evidence" value="ECO:0007669"/>
    <property type="project" value="UniProtKB-SubCell"/>
</dbReference>
<proteinExistence type="predicted"/>
<evidence type="ECO:0000256" key="2">
    <source>
        <dbReference type="ARBA" id="ARBA00022525"/>
    </source>
</evidence>
<organism evidence="4 5">
    <name type="scientific">Salipiger abyssi</name>
    <dbReference type="NCBI Taxonomy" id="1250539"/>
    <lineage>
        <taxon>Bacteria</taxon>
        <taxon>Pseudomonadati</taxon>
        <taxon>Pseudomonadota</taxon>
        <taxon>Alphaproteobacteria</taxon>
        <taxon>Rhodobacterales</taxon>
        <taxon>Roseobacteraceae</taxon>
        <taxon>Salipiger</taxon>
    </lineage>
</organism>
<dbReference type="EMBL" id="CP015094">
    <property type="protein sequence ID" value="APZ55213.1"/>
    <property type="molecule type" value="Genomic_DNA"/>
</dbReference>
<comment type="subcellular location">
    <subcellularLocation>
        <location evidence="1">Secreted</location>
    </subcellularLocation>
</comment>
<evidence type="ECO:0000256" key="1">
    <source>
        <dbReference type="ARBA" id="ARBA00004613"/>
    </source>
</evidence>
<dbReference type="RefSeq" id="WP_076706159.1">
    <property type="nucleotide sequence ID" value="NZ_CP015094.1"/>
</dbReference>
<dbReference type="InterPro" id="IPR050557">
    <property type="entry name" value="RTX_toxin/Mannuronan_C5-epim"/>
</dbReference>
<dbReference type="PANTHER" id="PTHR38340:SF1">
    <property type="entry name" value="S-LAYER PROTEIN"/>
    <property type="match status" value="1"/>
</dbReference>
<keyword evidence="2" id="KW-0964">Secreted</keyword>
<dbReference type="GO" id="GO:0005509">
    <property type="term" value="F:calcium ion binding"/>
    <property type="evidence" value="ECO:0007669"/>
    <property type="project" value="InterPro"/>
</dbReference>
<dbReference type="PROSITE" id="PS00330">
    <property type="entry name" value="HEMOLYSIN_CALCIUM"/>
    <property type="match status" value="5"/>
</dbReference>
<feature type="region of interest" description="Disordered" evidence="3">
    <location>
        <begin position="277"/>
        <end position="315"/>
    </location>
</feature>
<reference evidence="4 5" key="1">
    <citation type="submission" date="2016-04" db="EMBL/GenBank/DDBJ databases">
        <title>Deep-sea bacteria in the southern Pacific.</title>
        <authorList>
            <person name="Tang K."/>
        </authorList>
    </citation>
    <scope>NUCLEOTIDE SEQUENCE [LARGE SCALE GENOMIC DNA]</scope>
    <source>
        <strain evidence="4 5">JLT2014</strain>
        <plasmid evidence="5">ppaby6</plasmid>
    </source>
</reference>
<dbReference type="SUPFAM" id="SSF51120">
    <property type="entry name" value="beta-Roll"/>
    <property type="match status" value="4"/>
</dbReference>
<dbReference type="Gene3D" id="2.150.10.10">
    <property type="entry name" value="Serralysin-like metalloprotease, C-terminal"/>
    <property type="match status" value="4"/>
</dbReference>
<geneLocation type="plasmid" evidence="5">
    <name>ppaby6</name>
</geneLocation>
<name>A0A1P8V0N6_9RHOB</name>
<protein>
    <submittedName>
        <fullName evidence="4">Ca2+-binding protein, RTX toxin</fullName>
    </submittedName>
</protein>
<evidence type="ECO:0000313" key="5">
    <source>
        <dbReference type="Proteomes" id="UP000187059"/>
    </source>
</evidence>
<dbReference type="InterPro" id="IPR001343">
    <property type="entry name" value="Hemolysn_Ca-bd"/>
</dbReference>
<evidence type="ECO:0000256" key="3">
    <source>
        <dbReference type="SAM" id="MobiDB-lite"/>
    </source>
</evidence>
<dbReference type="KEGG" id="paby:Ga0080574_TMP4931"/>
<dbReference type="PANTHER" id="PTHR38340">
    <property type="entry name" value="S-LAYER PROTEIN"/>
    <property type="match status" value="1"/>
</dbReference>
<sequence length="677" mass="70576">MALAHSPVADNSLLPFAQPGAVQVPPISASSSHAWSSWFDLGNIFEDGLTLGNQTYRGLRVFTSGEIQLGNSDGWQDTSINAYYSTSTDIRAIPDGVVNQGVWIEENTARDSVLITFNAVGQYSNDVWNTITYQVEIIDRGENDTEVIYRFNALDFPTYPSGVASYIRYDDWNYSLPVRLMPVGAQWEDLEGNTGIDGVWQLRIEDGIFDMSDVATPHEAHIGTAAPEELNGWLGGDILRGLEGDDTLDGSGGNDTITGDTGDDLIFGDIGADLINGGDGNDDIRAGPDRDSIGAGDGDDTVDGDGGHDNIYGGEGANRLIGGTGNDYITAGSDDDAIQGNNGQDTINSGAGNDTVDAGNDADTVHGGAGDDILLGGGGADYLTGGDGNDTINTGGAHVHIDRNTVLAGAGDDLVNVALGRNTVEGGEGHDEIIVHHMVGLLDAHINSNQLNGGLGDDTITGGRFHDTIGGQEGNDLLDGGNGNDSIGAGDGDDTVTGDAWDGTGHDWIYGGAGADSLYGGGGNDTIFGGEGDDTLLGSYGRDLLLGGDGDDFIFGGAGSDVAAGGAGADRFFASFRGNDVTTINDYNPDEGDVLVLDGRYFSADDLRLRGDRMTDAEGNPTGYSSMTLVRVNEDGSLGQTIFDFANASELDRIVIRMPNEPIDGIAQVEIITFDLL</sequence>
<dbReference type="AlphaFoldDB" id="A0A1P8V0N6"/>
<keyword evidence="4" id="KW-0614">Plasmid</keyword>
<dbReference type="InterPro" id="IPR018511">
    <property type="entry name" value="Hemolysin-typ_Ca-bd_CS"/>
</dbReference>
<dbReference type="InterPro" id="IPR011049">
    <property type="entry name" value="Serralysin-like_metalloprot_C"/>
</dbReference>